<keyword evidence="15" id="KW-1185">Reference proteome</keyword>
<dbReference type="InterPro" id="IPR017978">
    <property type="entry name" value="GPCR_3_C"/>
</dbReference>
<evidence type="ECO:0000256" key="7">
    <source>
        <dbReference type="ARBA" id="ARBA00023170"/>
    </source>
</evidence>
<keyword evidence="3 11" id="KW-0812">Transmembrane</keyword>
<keyword evidence="9" id="KW-0807">Transducer</keyword>
<dbReference type="SUPFAM" id="SSF53822">
    <property type="entry name" value="Periplasmic binding protein-like I"/>
    <property type="match status" value="1"/>
</dbReference>
<evidence type="ECO:0000256" key="6">
    <source>
        <dbReference type="ARBA" id="ARBA00023136"/>
    </source>
</evidence>
<evidence type="ECO:0000256" key="10">
    <source>
        <dbReference type="SAM" id="MobiDB-lite"/>
    </source>
</evidence>
<feature type="transmembrane region" description="Helical" evidence="11">
    <location>
        <begin position="561"/>
        <end position="583"/>
    </location>
</feature>
<evidence type="ECO:0000256" key="8">
    <source>
        <dbReference type="ARBA" id="ARBA00023180"/>
    </source>
</evidence>
<evidence type="ECO:0000256" key="4">
    <source>
        <dbReference type="ARBA" id="ARBA00022989"/>
    </source>
</evidence>
<evidence type="ECO:0000256" key="9">
    <source>
        <dbReference type="ARBA" id="ARBA00023224"/>
    </source>
</evidence>
<comment type="similarity">
    <text evidence="2">Belongs to the G-protein coupled receptor 3 family. GABA-B receptor subfamily.</text>
</comment>
<dbReference type="GO" id="GO:0007214">
    <property type="term" value="P:gamma-aminobutyric acid signaling pathway"/>
    <property type="evidence" value="ECO:0007669"/>
    <property type="project" value="TreeGrafter"/>
</dbReference>
<dbReference type="PRINTS" id="PR01177">
    <property type="entry name" value="GABAB1RECPTR"/>
</dbReference>
<dbReference type="PROSITE" id="PS50259">
    <property type="entry name" value="G_PROTEIN_RECEP_F3_4"/>
    <property type="match status" value="1"/>
</dbReference>
<evidence type="ECO:0000256" key="1">
    <source>
        <dbReference type="ARBA" id="ARBA00004141"/>
    </source>
</evidence>
<accession>A0A8C6TG34</accession>
<feature type="transmembrane region" description="Helical" evidence="11">
    <location>
        <begin position="505"/>
        <end position="526"/>
    </location>
</feature>
<evidence type="ECO:0000256" key="11">
    <source>
        <dbReference type="SAM" id="Phobius"/>
    </source>
</evidence>
<evidence type="ECO:0000256" key="2">
    <source>
        <dbReference type="ARBA" id="ARBA00008991"/>
    </source>
</evidence>
<evidence type="ECO:0000313" key="15">
    <source>
        <dbReference type="Proteomes" id="UP000694523"/>
    </source>
</evidence>
<keyword evidence="8" id="KW-0325">Glycoprotein</keyword>
<name>A0A8C6TG34_9GOBI</name>
<dbReference type="CDD" id="cd06366">
    <property type="entry name" value="PBP1_GABAb_receptor"/>
    <property type="match status" value="1"/>
</dbReference>
<organism evidence="14 15">
    <name type="scientific">Neogobius melanostomus</name>
    <name type="common">round goby</name>
    <dbReference type="NCBI Taxonomy" id="47308"/>
    <lineage>
        <taxon>Eukaryota</taxon>
        <taxon>Metazoa</taxon>
        <taxon>Chordata</taxon>
        <taxon>Craniata</taxon>
        <taxon>Vertebrata</taxon>
        <taxon>Euteleostomi</taxon>
        <taxon>Actinopterygii</taxon>
        <taxon>Neopterygii</taxon>
        <taxon>Teleostei</taxon>
        <taxon>Neoteleostei</taxon>
        <taxon>Acanthomorphata</taxon>
        <taxon>Gobiaria</taxon>
        <taxon>Gobiiformes</taxon>
        <taxon>Gobioidei</taxon>
        <taxon>Gobiidae</taxon>
        <taxon>Benthophilinae</taxon>
        <taxon>Neogobiini</taxon>
        <taxon>Neogobius</taxon>
    </lineage>
</organism>
<sequence>MMPVLPGSPRLRPLSVVLTVSLLSSLSPPCAGKKKLYIGALFPMSGGCTPWTWSTTRTDILPDYELELIHYNSMCDPGEATKLLYDLLYTEPIKIVLMPGCSGVSTIVGEAARMWNLIVLSYGSSSPALSNRQRFPTFFRTHPSATLHNPTRVQLFQKWKWTRIATIQQTTEVFTSTLDDLEQRTKEAGIEISVRQSFLTDPAVAVKNLKRQDARIIVGLFYETEARKVFCEVFKEKLYGKKYVWFLIGWYADNWFKIHDPAINCTVENMTEAVEGHVTTEIVMLNPETIKGVSNLTSQEFLEELMSRLGGKNPEETGGFQEAPLAFDAVWAMALALNKTSERLKAKGRRLEDFNYNNHDITAEIYRALNTSSFEGVSGQVVFDAQGSRMAMTLIEQLQGGTYKKIGYYDSSQKNLSWYIQNSQPYLNNMTAVGCMMALAAVFPLGIDGHHVHRSQFPVVCQFRLWLLGLGFSVAYGSMFTKIWWVHTLFTKKDEKNEKKKPWKLYATAGVLLAVDFLSLMIWQIVDPLHVTIEKFTKEAPKEDLDVLIQPLLEHCSSDKINTWLGVVYGYKGLLLLLGIFLAYETKSVSTEKINDHRAVGMAIYNVAVLCLITAPVTMILSSQQDASFAFAALAVVFSAYITLVVLFVPKMRRLITRGEWQSEQQDTLKTGSSTNNNDEEKSRQLERENRELQKIIQEVSSPQPLASTKSEGVLRHVVCGAHQHTPEAMLVRLPLAKRDTQESALRTGQM</sequence>
<evidence type="ECO:0000259" key="13">
    <source>
        <dbReference type="PROSITE" id="PS50259"/>
    </source>
</evidence>
<evidence type="ECO:0000313" key="14">
    <source>
        <dbReference type="Ensembl" id="ENSNMLP00000020979.1"/>
    </source>
</evidence>
<feature type="transmembrane region" description="Helical" evidence="11">
    <location>
        <begin position="627"/>
        <end position="649"/>
    </location>
</feature>
<dbReference type="PANTHER" id="PTHR10519:SF77">
    <property type="entry name" value="GAMMA-AMINOBUTYRIC ACID TYPE B RECEPTOR SUBUNIT 1"/>
    <property type="match status" value="1"/>
</dbReference>
<keyword evidence="12" id="KW-0732">Signal</keyword>
<dbReference type="PANTHER" id="PTHR10519">
    <property type="entry name" value="GABA-B RECEPTOR"/>
    <property type="match status" value="1"/>
</dbReference>
<protein>
    <submittedName>
        <fullName evidence="14">Gamma-aminobutyric acid type B receptor subunit 1</fullName>
    </submittedName>
</protein>
<proteinExistence type="inferred from homology"/>
<keyword evidence="5" id="KW-0297">G-protein coupled receptor</keyword>
<dbReference type="GO" id="GO:0038039">
    <property type="term" value="C:G protein-coupled receptor heterodimeric complex"/>
    <property type="evidence" value="ECO:0007669"/>
    <property type="project" value="TreeGrafter"/>
</dbReference>
<evidence type="ECO:0000256" key="5">
    <source>
        <dbReference type="ARBA" id="ARBA00023040"/>
    </source>
</evidence>
<dbReference type="PRINTS" id="PR01176">
    <property type="entry name" value="GABABRECEPTR"/>
</dbReference>
<feature type="region of interest" description="Disordered" evidence="10">
    <location>
        <begin position="665"/>
        <end position="688"/>
    </location>
</feature>
<dbReference type="Pfam" id="PF01094">
    <property type="entry name" value="ANF_receptor"/>
    <property type="match status" value="1"/>
</dbReference>
<feature type="signal peptide" evidence="12">
    <location>
        <begin position="1"/>
        <end position="32"/>
    </location>
</feature>
<dbReference type="FunFam" id="3.40.50.2300:FF:000056">
    <property type="entry name" value="Gamma-aminobutyric acid type B receptor subunit 1"/>
    <property type="match status" value="1"/>
</dbReference>
<dbReference type="InterPro" id="IPR002455">
    <property type="entry name" value="GPCR3_GABA-B"/>
</dbReference>
<dbReference type="InterPro" id="IPR002456">
    <property type="entry name" value="GPCR_3_GABA_rcpt_B1"/>
</dbReference>
<evidence type="ECO:0000256" key="3">
    <source>
        <dbReference type="ARBA" id="ARBA00022692"/>
    </source>
</evidence>
<dbReference type="GO" id="GO:0004965">
    <property type="term" value="F:G protein-coupled GABA receptor activity"/>
    <property type="evidence" value="ECO:0007669"/>
    <property type="project" value="InterPro"/>
</dbReference>
<comment type="subcellular location">
    <subcellularLocation>
        <location evidence="1">Membrane</location>
        <topology evidence="1">Multi-pass membrane protein</topology>
    </subcellularLocation>
</comment>
<feature type="transmembrane region" description="Helical" evidence="11">
    <location>
        <begin position="465"/>
        <end position="485"/>
    </location>
</feature>
<feature type="transmembrane region" description="Helical" evidence="11">
    <location>
        <begin position="603"/>
        <end position="621"/>
    </location>
</feature>
<dbReference type="InterPro" id="IPR028082">
    <property type="entry name" value="Peripla_BP_I"/>
</dbReference>
<dbReference type="AlphaFoldDB" id="A0A8C6TG34"/>
<reference evidence="14" key="1">
    <citation type="submission" date="2025-08" db="UniProtKB">
        <authorList>
            <consortium name="Ensembl"/>
        </authorList>
    </citation>
    <scope>IDENTIFICATION</scope>
</reference>
<keyword evidence="4 11" id="KW-1133">Transmembrane helix</keyword>
<feature type="compositionally biased region" description="Basic and acidic residues" evidence="10">
    <location>
        <begin position="679"/>
        <end position="688"/>
    </location>
</feature>
<dbReference type="Proteomes" id="UP000694523">
    <property type="component" value="Unplaced"/>
</dbReference>
<dbReference type="InterPro" id="IPR001828">
    <property type="entry name" value="ANF_lig-bd_rcpt"/>
</dbReference>
<feature type="domain" description="G-protein coupled receptors family 3 profile" evidence="13">
    <location>
        <begin position="418"/>
        <end position="671"/>
    </location>
</feature>
<reference evidence="14" key="2">
    <citation type="submission" date="2025-09" db="UniProtKB">
        <authorList>
            <consortium name="Ensembl"/>
        </authorList>
    </citation>
    <scope>IDENTIFICATION</scope>
</reference>
<dbReference type="CDD" id="cd15291">
    <property type="entry name" value="7tmC_GABA-B-R1"/>
    <property type="match status" value="1"/>
</dbReference>
<dbReference type="Gene3D" id="3.40.50.2300">
    <property type="match status" value="2"/>
</dbReference>
<keyword evidence="7" id="KW-0675">Receptor</keyword>
<evidence type="ECO:0000256" key="12">
    <source>
        <dbReference type="SAM" id="SignalP"/>
    </source>
</evidence>
<feature type="chain" id="PRO_5034122186" evidence="12">
    <location>
        <begin position="33"/>
        <end position="751"/>
    </location>
</feature>
<keyword evidence="6 11" id="KW-0472">Membrane</keyword>
<dbReference type="Pfam" id="PF00003">
    <property type="entry name" value="7tm_3"/>
    <property type="match status" value="1"/>
</dbReference>
<feature type="compositionally biased region" description="Polar residues" evidence="10">
    <location>
        <begin position="665"/>
        <end position="677"/>
    </location>
</feature>
<dbReference type="Ensembl" id="ENSNMLT00000023522.1">
    <property type="protein sequence ID" value="ENSNMLP00000020979.1"/>
    <property type="gene ID" value="ENSNMLG00000012921.1"/>
</dbReference>